<evidence type="ECO:0000313" key="1">
    <source>
        <dbReference type="EMBL" id="AAX31080.1"/>
    </source>
</evidence>
<proteinExistence type="evidence at transcript level"/>
<protein>
    <submittedName>
        <fullName evidence="1">SJCHGC09793 protein</fullName>
    </submittedName>
</protein>
<accession>Q5BQV6</accession>
<reference evidence="1" key="1">
    <citation type="submission" date="2005-01" db="EMBL/GenBank/DDBJ databases">
        <authorList>
            <person name="Han Z."/>
        </authorList>
    </citation>
    <scope>NUCLEOTIDE SEQUENCE</scope>
</reference>
<reference evidence="1" key="2">
    <citation type="journal article" date="2006" name="PLoS Pathog.">
        <title>New perspectives on host-parasite interplay by comparative transcriptomic and proteomic analyses of Schistosoma japonicum.</title>
        <authorList>
            <person name="Liu F."/>
            <person name="Lu J."/>
            <person name="Hu W."/>
            <person name="Wang S.Y."/>
            <person name="Cui S.J."/>
            <person name="Chi M."/>
            <person name="Yan Q."/>
            <person name="Wang X.R."/>
            <person name="Song H.D."/>
            <person name="Xu X.N."/>
            <person name="Wang J.J."/>
            <person name="Zhang X.L."/>
            <person name="Zhang X."/>
            <person name="Wang Z.Q."/>
            <person name="Xue C.L."/>
            <person name="Brindley P.J."/>
            <person name="McManus D.P."/>
            <person name="Yang P.Y."/>
            <person name="Feng Z."/>
            <person name="Chen Z."/>
            <person name="Han Z.G."/>
        </authorList>
    </citation>
    <scope>NUCLEOTIDE SEQUENCE</scope>
</reference>
<name>Q5BQV6_SCHJA</name>
<dbReference type="AlphaFoldDB" id="Q5BQV6"/>
<organism evidence="1">
    <name type="scientific">Schistosoma japonicum</name>
    <name type="common">Blood fluke</name>
    <dbReference type="NCBI Taxonomy" id="6182"/>
    <lineage>
        <taxon>Eukaryota</taxon>
        <taxon>Metazoa</taxon>
        <taxon>Spiralia</taxon>
        <taxon>Lophotrochozoa</taxon>
        <taxon>Platyhelminthes</taxon>
        <taxon>Trematoda</taxon>
        <taxon>Digenea</taxon>
        <taxon>Strigeidida</taxon>
        <taxon>Schistosomatoidea</taxon>
        <taxon>Schistosomatidae</taxon>
        <taxon>Schistosoma</taxon>
    </lineage>
</organism>
<sequence>MSFIAFTTQITSAVLSRWQSAILPVLVKVKIFQCHNKVEKCTGYTMRMGFEPMHAEHNGLVVRQSNGRAMCRSHRDI</sequence>
<dbReference type="EMBL" id="AY915859">
    <property type="protein sequence ID" value="AAX31080.1"/>
    <property type="molecule type" value="mRNA"/>
</dbReference>